<dbReference type="STRING" id="5762.D2VNY3"/>
<dbReference type="PANTHER" id="PTHR13114">
    <property type="entry name" value="MEDIATOR OF RNA POLYMERASE II TRANSCRIPTION SUBUNIT 17"/>
    <property type="match status" value="1"/>
</dbReference>
<dbReference type="GO" id="GO:0006357">
    <property type="term" value="P:regulation of transcription by RNA polymerase II"/>
    <property type="evidence" value="ECO:0007669"/>
    <property type="project" value="InterPro"/>
</dbReference>
<dbReference type="RefSeq" id="XP_002674315.1">
    <property type="nucleotide sequence ID" value="XM_002674269.1"/>
</dbReference>
<keyword evidence="4" id="KW-0804">Transcription</keyword>
<dbReference type="PANTHER" id="PTHR13114:SF7">
    <property type="entry name" value="MEDIATOR OF RNA POLYMERASE II TRANSCRIPTION SUBUNIT 17"/>
    <property type="match status" value="1"/>
</dbReference>
<dbReference type="InParanoid" id="D2VNY3"/>
<dbReference type="GO" id="GO:0070847">
    <property type="term" value="C:core mediator complex"/>
    <property type="evidence" value="ECO:0007669"/>
    <property type="project" value="TreeGrafter"/>
</dbReference>
<keyword evidence="5" id="KW-0539">Nucleus</keyword>
<dbReference type="AlphaFoldDB" id="D2VNY3"/>
<evidence type="ECO:0000313" key="8">
    <source>
        <dbReference type="Proteomes" id="UP000006671"/>
    </source>
</evidence>
<dbReference type="KEGG" id="ngr:NAEGRDRAFT_58792"/>
<dbReference type="GO" id="GO:0003712">
    <property type="term" value="F:transcription coregulator activity"/>
    <property type="evidence" value="ECO:0007669"/>
    <property type="project" value="InterPro"/>
</dbReference>
<gene>
    <name evidence="7" type="ORF">NAEGRDRAFT_58792</name>
</gene>
<comment type="subcellular location">
    <subcellularLocation>
        <location evidence="1">Nucleus</location>
    </subcellularLocation>
</comment>
<feature type="region of interest" description="Disordered" evidence="6">
    <location>
        <begin position="380"/>
        <end position="405"/>
    </location>
</feature>
<organism evidence="8">
    <name type="scientific">Naegleria gruberi</name>
    <name type="common">Amoeba</name>
    <dbReference type="NCBI Taxonomy" id="5762"/>
    <lineage>
        <taxon>Eukaryota</taxon>
        <taxon>Discoba</taxon>
        <taxon>Heterolobosea</taxon>
        <taxon>Tetramitia</taxon>
        <taxon>Eutetramitia</taxon>
        <taxon>Vahlkampfiidae</taxon>
        <taxon>Naegleria</taxon>
    </lineage>
</organism>
<dbReference type="OrthoDB" id="10289823at2759"/>
<comment type="similarity">
    <text evidence="2">Belongs to the Mediator complex subunit 17 family.</text>
</comment>
<keyword evidence="8" id="KW-1185">Reference proteome</keyword>
<evidence type="ECO:0000256" key="5">
    <source>
        <dbReference type="ARBA" id="ARBA00023242"/>
    </source>
</evidence>
<evidence type="ECO:0000256" key="2">
    <source>
        <dbReference type="ARBA" id="ARBA00005635"/>
    </source>
</evidence>
<evidence type="ECO:0000313" key="7">
    <source>
        <dbReference type="EMBL" id="EFC41571.1"/>
    </source>
</evidence>
<evidence type="ECO:0000256" key="4">
    <source>
        <dbReference type="ARBA" id="ARBA00023163"/>
    </source>
</evidence>
<evidence type="ECO:0000256" key="1">
    <source>
        <dbReference type="ARBA" id="ARBA00004123"/>
    </source>
</evidence>
<evidence type="ECO:0000256" key="3">
    <source>
        <dbReference type="ARBA" id="ARBA00023015"/>
    </source>
</evidence>
<feature type="region of interest" description="Disordered" evidence="6">
    <location>
        <begin position="1"/>
        <end position="22"/>
    </location>
</feature>
<sequence>MTENTNGGTIHENENGGSSSSQREQILLNLDPYEEFRIQFYDTDGKETIVPNLGAEENFARIIQNKFDFTPTYYQRQLESIRFDDSQQLPPPTIRKVPEPEWEKTVNKLRQAIYEVQFIHDVSKMMKETSDDQLIETVNAHRTFNEDLRTKEKAGELFPSRIEQLIYTHGILKSGSEQLRKRSERTSDFYQTIFKLQKKWKVKQFGNNNFFVDLAYNFPSMKLYETILVKIIRKREAKKIDLIIPAIATYGRRSMLTSVISKHYPDTLKNVDDILEKAQQSVFYLELFDTQHQQHQLQQYQTTTLNVTPSLANNLSFGTLESPDMNRFYAHQHQQALFFDHNQQVNHNNINNANANTNNNTFTSSAQHWLPTTLIGNRNGESIHNPSHSSSPINIHGGSLSSDSGSNYQIPSQQHIPTTSTTHFKPIIVNNSNNHSLKPIAESPSPSLESELNRYSNSIPSVFPASPSGRSSMMDVLGPPQKTKPDSKCASETILEVFANVNLSQCNADVLKVKLKVENVYVSDCKQWPVVSETSLIKCSELFKMEKPLIYHYKFHHLQKLCISISNENNEIIGECVSINDFSNKIS</sequence>
<dbReference type="EMBL" id="GG738885">
    <property type="protein sequence ID" value="EFC41571.1"/>
    <property type="molecule type" value="Genomic_DNA"/>
</dbReference>
<protein>
    <submittedName>
        <fullName evidence="7">Predicted protein</fullName>
    </submittedName>
</protein>
<proteinExistence type="inferred from homology"/>
<reference evidence="7 8" key="1">
    <citation type="journal article" date="2010" name="Cell">
        <title>The genome of Naegleria gruberi illuminates early eukaryotic versatility.</title>
        <authorList>
            <person name="Fritz-Laylin L.K."/>
            <person name="Prochnik S.E."/>
            <person name="Ginger M.L."/>
            <person name="Dacks J.B."/>
            <person name="Carpenter M.L."/>
            <person name="Field M.C."/>
            <person name="Kuo A."/>
            <person name="Paredez A."/>
            <person name="Chapman J."/>
            <person name="Pham J."/>
            <person name="Shu S."/>
            <person name="Neupane R."/>
            <person name="Cipriano M."/>
            <person name="Mancuso J."/>
            <person name="Tu H."/>
            <person name="Salamov A."/>
            <person name="Lindquist E."/>
            <person name="Shapiro H."/>
            <person name="Lucas S."/>
            <person name="Grigoriev I.V."/>
            <person name="Cande W.Z."/>
            <person name="Fulton C."/>
            <person name="Rokhsar D.S."/>
            <person name="Dawson S.C."/>
        </authorList>
    </citation>
    <scope>NUCLEOTIDE SEQUENCE [LARGE SCALE GENOMIC DNA]</scope>
    <source>
        <strain evidence="7 8">NEG-M</strain>
    </source>
</reference>
<dbReference type="VEuPathDB" id="AmoebaDB:NAEGRDRAFT_58792"/>
<accession>D2VNY3</accession>
<evidence type="ECO:0000256" key="6">
    <source>
        <dbReference type="SAM" id="MobiDB-lite"/>
    </source>
</evidence>
<name>D2VNY3_NAEGR</name>
<dbReference type="GO" id="GO:0016592">
    <property type="term" value="C:mediator complex"/>
    <property type="evidence" value="ECO:0007669"/>
    <property type="project" value="InterPro"/>
</dbReference>
<dbReference type="Proteomes" id="UP000006671">
    <property type="component" value="Unassembled WGS sequence"/>
</dbReference>
<keyword evidence="3" id="KW-0805">Transcription regulation</keyword>
<dbReference type="InterPro" id="IPR019313">
    <property type="entry name" value="Mediator_Med17"/>
</dbReference>
<feature type="compositionally biased region" description="Low complexity" evidence="6">
    <location>
        <begin position="382"/>
        <end position="399"/>
    </location>
</feature>
<dbReference type="GeneID" id="8851178"/>